<organism evidence="7">
    <name type="scientific">Rhizochromulina marina</name>
    <dbReference type="NCBI Taxonomy" id="1034831"/>
    <lineage>
        <taxon>Eukaryota</taxon>
        <taxon>Sar</taxon>
        <taxon>Stramenopiles</taxon>
        <taxon>Ochrophyta</taxon>
        <taxon>Dictyochophyceae</taxon>
        <taxon>Rhizochromulinales</taxon>
        <taxon>Rhizochromulina</taxon>
    </lineage>
</organism>
<dbReference type="PANTHER" id="PTHR14871:SF1">
    <property type="entry name" value="DYNEIN REGULATORY COMPLEX PROTEIN 9"/>
    <property type="match status" value="1"/>
</dbReference>
<dbReference type="GO" id="GO:0031514">
    <property type="term" value="C:motile cilium"/>
    <property type="evidence" value="ECO:0007669"/>
    <property type="project" value="TreeGrafter"/>
</dbReference>
<evidence type="ECO:0000256" key="6">
    <source>
        <dbReference type="SAM" id="MobiDB-lite"/>
    </source>
</evidence>
<sequence length="181" mass="21747">METKLKTNVDARYFKKEAHAMTSAVLRSYQQSERSQESRIKDMETKLETENVVHKETVDFLLRKQRQLQEDIDSWTSKYDRDYGDLESRYKVLKDKQMRNRERLEHLQARKKAEDERDREERELQERQAELERLQKLEEQQQAYAASQIQRVVRAFLKRRAEQAASKGKKKKKGGGKKKKK</sequence>
<evidence type="ECO:0008006" key="8">
    <source>
        <dbReference type="Google" id="ProtNLM"/>
    </source>
</evidence>
<comment type="subcellular location">
    <subcellularLocation>
        <location evidence="2">Cell projection</location>
    </subcellularLocation>
    <subcellularLocation>
        <location evidence="1">Cytoplasm</location>
        <location evidence="1">Cytoskeleton</location>
    </subcellularLocation>
</comment>
<keyword evidence="5" id="KW-0966">Cell projection</keyword>
<evidence type="ECO:0000256" key="4">
    <source>
        <dbReference type="ARBA" id="ARBA00023212"/>
    </source>
</evidence>
<reference evidence="7" key="1">
    <citation type="submission" date="2021-01" db="EMBL/GenBank/DDBJ databases">
        <authorList>
            <person name="Corre E."/>
            <person name="Pelletier E."/>
            <person name="Niang G."/>
            <person name="Scheremetjew M."/>
            <person name="Finn R."/>
            <person name="Kale V."/>
            <person name="Holt S."/>
            <person name="Cochrane G."/>
            <person name="Meng A."/>
            <person name="Brown T."/>
            <person name="Cohen L."/>
        </authorList>
    </citation>
    <scope>NUCLEOTIDE SEQUENCE</scope>
    <source>
        <strain evidence="7">CCMP1243</strain>
    </source>
</reference>
<dbReference type="PANTHER" id="PTHR14871">
    <property type="entry name" value="DYNEIN REGULATORY COMPLEX PROTEIN 9"/>
    <property type="match status" value="1"/>
</dbReference>
<evidence type="ECO:0000313" key="7">
    <source>
        <dbReference type="EMBL" id="CAD9697768.1"/>
    </source>
</evidence>
<evidence type="ECO:0000256" key="1">
    <source>
        <dbReference type="ARBA" id="ARBA00004245"/>
    </source>
</evidence>
<feature type="compositionally biased region" description="Basic residues" evidence="6">
    <location>
        <begin position="167"/>
        <end position="181"/>
    </location>
</feature>
<dbReference type="GO" id="GO:0044782">
    <property type="term" value="P:cilium organization"/>
    <property type="evidence" value="ECO:0007669"/>
    <property type="project" value="TreeGrafter"/>
</dbReference>
<protein>
    <recommendedName>
        <fullName evidence="8">Dynein regulatory complex protein 9</fullName>
    </recommendedName>
</protein>
<proteinExistence type="predicted"/>
<keyword evidence="4" id="KW-0206">Cytoskeleton</keyword>
<dbReference type="GO" id="GO:0005856">
    <property type="term" value="C:cytoskeleton"/>
    <property type="evidence" value="ECO:0007669"/>
    <property type="project" value="UniProtKB-SubCell"/>
</dbReference>
<gene>
    <name evidence="7" type="ORF">RMAR1173_LOCUS13995</name>
</gene>
<dbReference type="AlphaFoldDB" id="A0A7S2WP24"/>
<feature type="region of interest" description="Disordered" evidence="6">
    <location>
        <begin position="98"/>
        <end position="125"/>
    </location>
</feature>
<dbReference type="EMBL" id="HBHJ01021148">
    <property type="protein sequence ID" value="CAD9697768.1"/>
    <property type="molecule type" value="Transcribed_RNA"/>
</dbReference>
<name>A0A7S2WP24_9STRA</name>
<evidence type="ECO:0000256" key="3">
    <source>
        <dbReference type="ARBA" id="ARBA00022490"/>
    </source>
</evidence>
<accession>A0A7S2WP24</accession>
<evidence type="ECO:0000256" key="2">
    <source>
        <dbReference type="ARBA" id="ARBA00004316"/>
    </source>
</evidence>
<evidence type="ECO:0000256" key="5">
    <source>
        <dbReference type="ARBA" id="ARBA00023273"/>
    </source>
</evidence>
<dbReference type="PROSITE" id="PS50096">
    <property type="entry name" value="IQ"/>
    <property type="match status" value="1"/>
</dbReference>
<dbReference type="GO" id="GO:0005737">
    <property type="term" value="C:cytoplasm"/>
    <property type="evidence" value="ECO:0007669"/>
    <property type="project" value="TreeGrafter"/>
</dbReference>
<dbReference type="InterPro" id="IPR042618">
    <property type="entry name" value="IQCG"/>
</dbReference>
<keyword evidence="3" id="KW-0963">Cytoplasm</keyword>
<feature type="region of interest" description="Disordered" evidence="6">
    <location>
        <begin position="160"/>
        <end position="181"/>
    </location>
</feature>